<dbReference type="OrthoDB" id="6712636at2"/>
<accession>A0A385C627</accession>
<organism evidence="2 4">
    <name type="scientific">Acinetobacter wuhouensis</name>
    <dbReference type="NCBI Taxonomy" id="1879050"/>
    <lineage>
        <taxon>Bacteria</taxon>
        <taxon>Pseudomonadati</taxon>
        <taxon>Pseudomonadota</taxon>
        <taxon>Gammaproteobacteria</taxon>
        <taxon>Moraxellales</taxon>
        <taxon>Moraxellaceae</taxon>
        <taxon>Acinetobacter</taxon>
    </lineage>
</organism>
<evidence type="ECO:0000313" key="1">
    <source>
        <dbReference type="EMBL" id="AYO54269.1"/>
    </source>
</evidence>
<evidence type="ECO:0000313" key="2">
    <source>
        <dbReference type="EMBL" id="RZG48001.1"/>
    </source>
</evidence>
<name>A0A385C627_9GAMM</name>
<dbReference type="PROSITE" id="PS51257">
    <property type="entry name" value="PROKAR_LIPOPROTEIN"/>
    <property type="match status" value="1"/>
</dbReference>
<reference evidence="2 4" key="2">
    <citation type="submission" date="2019-02" db="EMBL/GenBank/DDBJ databases">
        <title>The Batch Genome Submission of Acinetobacter spp. strains.</title>
        <authorList>
            <person name="Qin J."/>
            <person name="Hu Y."/>
            <person name="Ye H."/>
            <person name="Wei L."/>
            <person name="Feng Y."/>
            <person name="Zong Z."/>
        </authorList>
    </citation>
    <scope>NUCLEOTIDE SEQUENCE [LARGE SCALE GENOMIC DNA]</scope>
    <source>
        <strain evidence="2 4">WCHAW060049</strain>
    </source>
</reference>
<dbReference type="KEGG" id="awu:BEN71_10695"/>
<dbReference type="EMBL" id="SGSQ01000005">
    <property type="protein sequence ID" value="RZG48001.1"/>
    <property type="molecule type" value="Genomic_DNA"/>
</dbReference>
<evidence type="ECO:0000313" key="4">
    <source>
        <dbReference type="Proteomes" id="UP000293863"/>
    </source>
</evidence>
<evidence type="ECO:0000313" key="3">
    <source>
        <dbReference type="Proteomes" id="UP000279962"/>
    </source>
</evidence>
<evidence type="ECO:0008006" key="5">
    <source>
        <dbReference type="Google" id="ProtNLM"/>
    </source>
</evidence>
<reference evidence="1 3" key="1">
    <citation type="submission" date="2018-10" db="EMBL/GenBank/DDBJ databases">
        <title>The complete genome of Acinetobacter wuhouensis strain WCHAW010062.</title>
        <authorList>
            <person name="Hu Y."/>
            <person name="Long H."/>
            <person name="Feng Y."/>
            <person name="Zong Z."/>
        </authorList>
    </citation>
    <scope>NUCLEOTIDE SEQUENCE [LARGE SCALE GENOMIC DNA]</scope>
    <source>
        <strain evidence="1 3">WCHAW010062</strain>
    </source>
</reference>
<keyword evidence="4" id="KW-1185">Reference proteome</keyword>
<dbReference type="RefSeq" id="WP_068974271.1">
    <property type="nucleotide sequence ID" value="NZ_CP031716.1"/>
</dbReference>
<gene>
    <name evidence="1" type="ORF">CDG68_11755</name>
    <name evidence="2" type="ORF">EXU28_04330</name>
</gene>
<dbReference type="Proteomes" id="UP000279962">
    <property type="component" value="Chromosome"/>
</dbReference>
<proteinExistence type="predicted"/>
<dbReference type="Proteomes" id="UP000293863">
    <property type="component" value="Unassembled WGS sequence"/>
</dbReference>
<sequence length="82" mass="9116">MKLLRLIPVLALGTILTACGGLPKECEESWKHMEELGKQSGMPEESLKEQKKAFEEEIKKLSKDEAIQACKAQSSILGMVKQ</sequence>
<protein>
    <recommendedName>
        <fullName evidence="5">Lipoprotein</fullName>
    </recommendedName>
</protein>
<dbReference type="EMBL" id="CP033133">
    <property type="protein sequence ID" value="AYO54269.1"/>
    <property type="molecule type" value="Genomic_DNA"/>
</dbReference>
<dbReference type="AlphaFoldDB" id="A0A385C627"/>